<dbReference type="EMBL" id="CP002432">
    <property type="protein sequence ID" value="ADU65071.1"/>
    <property type="molecule type" value="Genomic_DNA"/>
</dbReference>
<dbReference type="GO" id="GO:0003677">
    <property type="term" value="F:DNA binding"/>
    <property type="evidence" value="ECO:0007669"/>
    <property type="project" value="UniProtKB-KW"/>
</dbReference>
<feature type="domain" description="RNA polymerase sigma-70 region 2" evidence="6">
    <location>
        <begin position="35"/>
        <end position="96"/>
    </location>
</feature>
<dbReference type="HOGENOM" id="CLU_047691_10_2_0"/>
<accession>E6W6S1</accession>
<dbReference type="InterPro" id="IPR007627">
    <property type="entry name" value="RNA_pol_sigma70_r2"/>
</dbReference>
<dbReference type="CDD" id="cd06171">
    <property type="entry name" value="Sigma70_r4"/>
    <property type="match status" value="1"/>
</dbReference>
<dbReference type="FunCoup" id="E6W6S1">
    <property type="interactions" value="270"/>
</dbReference>
<gene>
    <name evidence="8" type="ordered locus">Selin_0315</name>
</gene>
<dbReference type="GO" id="GO:0016987">
    <property type="term" value="F:sigma factor activity"/>
    <property type="evidence" value="ECO:0007669"/>
    <property type="project" value="UniProtKB-KW"/>
</dbReference>
<evidence type="ECO:0000259" key="7">
    <source>
        <dbReference type="Pfam" id="PF08281"/>
    </source>
</evidence>
<dbReference type="NCBIfam" id="TIGR02937">
    <property type="entry name" value="sigma70-ECF"/>
    <property type="match status" value="1"/>
</dbReference>
<evidence type="ECO:0000256" key="2">
    <source>
        <dbReference type="ARBA" id="ARBA00023015"/>
    </source>
</evidence>
<name>E6W6S1_DESIS</name>
<dbReference type="SUPFAM" id="SSF88659">
    <property type="entry name" value="Sigma3 and sigma4 domains of RNA polymerase sigma factors"/>
    <property type="match status" value="1"/>
</dbReference>
<comment type="similarity">
    <text evidence="1">Belongs to the sigma-70 factor family. ECF subfamily.</text>
</comment>
<dbReference type="InterPro" id="IPR039425">
    <property type="entry name" value="RNA_pol_sigma-70-like"/>
</dbReference>
<proteinExistence type="inferred from homology"/>
<dbReference type="eggNOG" id="COG1595">
    <property type="taxonomic scope" value="Bacteria"/>
</dbReference>
<keyword evidence="5" id="KW-0804">Transcription</keyword>
<keyword evidence="3" id="KW-0731">Sigma factor</keyword>
<dbReference type="InterPro" id="IPR013249">
    <property type="entry name" value="RNA_pol_sigma70_r4_t2"/>
</dbReference>
<feature type="domain" description="RNA polymerase sigma factor 70 region 4 type 2" evidence="7">
    <location>
        <begin position="126"/>
        <end position="178"/>
    </location>
</feature>
<dbReference type="PANTHER" id="PTHR43133">
    <property type="entry name" value="RNA POLYMERASE ECF-TYPE SIGMA FACTO"/>
    <property type="match status" value="1"/>
</dbReference>
<dbReference type="STRING" id="653733.Selin_0315"/>
<dbReference type="Pfam" id="PF04542">
    <property type="entry name" value="Sigma70_r2"/>
    <property type="match status" value="1"/>
</dbReference>
<evidence type="ECO:0000313" key="9">
    <source>
        <dbReference type="Proteomes" id="UP000002572"/>
    </source>
</evidence>
<dbReference type="InterPro" id="IPR013324">
    <property type="entry name" value="RNA_pol_sigma_r3/r4-like"/>
</dbReference>
<keyword evidence="9" id="KW-1185">Reference proteome</keyword>
<dbReference type="Gene3D" id="1.10.10.10">
    <property type="entry name" value="Winged helix-like DNA-binding domain superfamily/Winged helix DNA-binding domain"/>
    <property type="match status" value="1"/>
</dbReference>
<dbReference type="Pfam" id="PF08281">
    <property type="entry name" value="Sigma70_r4_2"/>
    <property type="match status" value="1"/>
</dbReference>
<dbReference type="SUPFAM" id="SSF88946">
    <property type="entry name" value="Sigma2 domain of RNA polymerase sigma factors"/>
    <property type="match status" value="1"/>
</dbReference>
<dbReference type="KEGG" id="din:Selin_0315"/>
<keyword evidence="2" id="KW-0805">Transcription regulation</keyword>
<dbReference type="Gene3D" id="1.10.1740.10">
    <property type="match status" value="1"/>
</dbReference>
<dbReference type="PANTHER" id="PTHR43133:SF58">
    <property type="entry name" value="ECF RNA POLYMERASE SIGMA FACTOR SIGD"/>
    <property type="match status" value="1"/>
</dbReference>
<organism evidence="8 9">
    <name type="scientific">Desulfurispirillum indicum (strain ATCC BAA-1389 / DSM 22839 / S5)</name>
    <dbReference type="NCBI Taxonomy" id="653733"/>
    <lineage>
        <taxon>Bacteria</taxon>
        <taxon>Pseudomonadati</taxon>
        <taxon>Chrysiogenota</taxon>
        <taxon>Chrysiogenia</taxon>
        <taxon>Chrysiogenales</taxon>
        <taxon>Chrysiogenaceae</taxon>
        <taxon>Desulfurispirillum</taxon>
    </lineage>
</organism>
<sequence>MPRSSHTDQQLAQAMRKAQTGDQSAYHQLLVKITPMIRGFLAKRLGGHEDLEDRVQDVLLAIHRASHTFNTERSFLNWMFAIADHKLKDYLRAHYRRKAAGSSVDVDDVKEQLPAADEPLDLGDRQLLQRLLETLSPRERTIIQMMKIEGYSAREVGAELKMNETAVKVAAHRAMRTLTNMARQET</sequence>
<dbReference type="InterPro" id="IPR013325">
    <property type="entry name" value="RNA_pol_sigma_r2"/>
</dbReference>
<evidence type="ECO:0000256" key="5">
    <source>
        <dbReference type="ARBA" id="ARBA00023163"/>
    </source>
</evidence>
<dbReference type="InterPro" id="IPR014284">
    <property type="entry name" value="RNA_pol_sigma-70_dom"/>
</dbReference>
<evidence type="ECO:0000259" key="6">
    <source>
        <dbReference type="Pfam" id="PF04542"/>
    </source>
</evidence>
<reference evidence="8 9" key="1">
    <citation type="submission" date="2010-12" db="EMBL/GenBank/DDBJ databases">
        <title>Complete sequence of Desulfurispirillum indicum S5.</title>
        <authorList>
            <consortium name="US DOE Joint Genome Institute"/>
            <person name="Lucas S."/>
            <person name="Copeland A."/>
            <person name="Lapidus A."/>
            <person name="Cheng J.-F."/>
            <person name="Goodwin L."/>
            <person name="Pitluck S."/>
            <person name="Chertkov O."/>
            <person name="Held B."/>
            <person name="Detter J.C."/>
            <person name="Han C."/>
            <person name="Tapia R."/>
            <person name="Land M."/>
            <person name="Hauser L."/>
            <person name="Kyrpides N."/>
            <person name="Ivanova N."/>
            <person name="Mikhailova N."/>
            <person name="Haggblom M."/>
            <person name="Rauschenbach I."/>
            <person name="Bini E."/>
            <person name="Woyke T."/>
        </authorList>
    </citation>
    <scope>NUCLEOTIDE SEQUENCE [LARGE SCALE GENOMIC DNA]</scope>
    <source>
        <strain evidence="9">ATCC BAA-1389 / DSM 22839 / S5</strain>
    </source>
</reference>
<evidence type="ECO:0000256" key="1">
    <source>
        <dbReference type="ARBA" id="ARBA00010641"/>
    </source>
</evidence>
<evidence type="ECO:0000256" key="3">
    <source>
        <dbReference type="ARBA" id="ARBA00023082"/>
    </source>
</evidence>
<keyword evidence="4" id="KW-0238">DNA-binding</keyword>
<dbReference type="GO" id="GO:0006352">
    <property type="term" value="P:DNA-templated transcription initiation"/>
    <property type="evidence" value="ECO:0007669"/>
    <property type="project" value="InterPro"/>
</dbReference>
<dbReference type="RefSeq" id="WP_013504960.1">
    <property type="nucleotide sequence ID" value="NC_014836.1"/>
</dbReference>
<dbReference type="InterPro" id="IPR036388">
    <property type="entry name" value="WH-like_DNA-bd_sf"/>
</dbReference>
<dbReference type="AlphaFoldDB" id="E6W6S1"/>
<dbReference type="OrthoDB" id="7041663at2"/>
<protein>
    <submittedName>
        <fullName evidence="8">RNA polymerase sigma factor, sigma-70 family</fullName>
    </submittedName>
</protein>
<evidence type="ECO:0000313" key="8">
    <source>
        <dbReference type="EMBL" id="ADU65071.1"/>
    </source>
</evidence>
<evidence type="ECO:0000256" key="4">
    <source>
        <dbReference type="ARBA" id="ARBA00023125"/>
    </source>
</evidence>
<dbReference type="Proteomes" id="UP000002572">
    <property type="component" value="Chromosome"/>
</dbReference>
<dbReference type="InParanoid" id="E6W6S1"/>